<dbReference type="RefSeq" id="WP_118440948.1">
    <property type="nucleotide sequence ID" value="NZ_QROD01000001.1"/>
</dbReference>
<evidence type="ECO:0000313" key="1">
    <source>
        <dbReference type="EMBL" id="RHL20150.1"/>
    </source>
</evidence>
<dbReference type="Proteomes" id="UP000284916">
    <property type="component" value="Unassembled WGS sequence"/>
</dbReference>
<accession>A0A415JGD7</accession>
<name>A0A415JGD7_9BACT</name>
<proteinExistence type="predicted"/>
<gene>
    <name evidence="1" type="ORF">DW035_00535</name>
</gene>
<organism evidence="1 2">
    <name type="scientific">Phocaeicola plebeius</name>
    <dbReference type="NCBI Taxonomy" id="310297"/>
    <lineage>
        <taxon>Bacteria</taxon>
        <taxon>Pseudomonadati</taxon>
        <taxon>Bacteroidota</taxon>
        <taxon>Bacteroidia</taxon>
        <taxon>Bacteroidales</taxon>
        <taxon>Bacteroidaceae</taxon>
        <taxon>Phocaeicola</taxon>
    </lineage>
</organism>
<evidence type="ECO:0000313" key="2">
    <source>
        <dbReference type="Proteomes" id="UP000284916"/>
    </source>
</evidence>
<dbReference type="AlphaFoldDB" id="A0A415JGD7"/>
<reference evidence="1 2" key="1">
    <citation type="submission" date="2018-08" db="EMBL/GenBank/DDBJ databases">
        <title>A genome reference for cultivated species of the human gut microbiota.</title>
        <authorList>
            <person name="Zou Y."/>
            <person name="Xue W."/>
            <person name="Luo G."/>
        </authorList>
    </citation>
    <scope>NUCLEOTIDE SEQUENCE [LARGE SCALE GENOMIC DNA]</scope>
    <source>
        <strain evidence="1 2">AF39-11</strain>
    </source>
</reference>
<comment type="caution">
    <text evidence="1">The sequence shown here is derived from an EMBL/GenBank/DDBJ whole genome shotgun (WGS) entry which is preliminary data.</text>
</comment>
<sequence length="98" mass="11406">MSKYDSGYAEMLFIDQGAWGSYVELKIYDFDMKLMESIFMRSEDAIPSLDSIKGKDVYISCQNLPSNDSILGHDRCVLGESLWSKDKLKYNYHFRSIR</sequence>
<protein>
    <submittedName>
        <fullName evidence="1">Uncharacterized protein</fullName>
    </submittedName>
</protein>
<dbReference type="EMBL" id="QROI01000001">
    <property type="protein sequence ID" value="RHL20150.1"/>
    <property type="molecule type" value="Genomic_DNA"/>
</dbReference>